<protein>
    <submittedName>
        <fullName evidence="9">ErfK YbiS YcfS YnhG family protein</fullName>
    </submittedName>
</protein>
<dbReference type="GO" id="GO:0071555">
    <property type="term" value="P:cell wall organization"/>
    <property type="evidence" value="ECO:0007669"/>
    <property type="project" value="UniProtKB-UniRule"/>
</dbReference>
<dbReference type="GeneID" id="98318630"/>
<dbReference type="InterPro" id="IPR038063">
    <property type="entry name" value="Transpep_catalytic_dom"/>
</dbReference>
<keyword evidence="5 6" id="KW-0961">Cell wall biogenesis/degradation</keyword>
<dbReference type="PATRIC" id="fig|1423750.3.peg.615"/>
<dbReference type="STRING" id="1423750.FC89_GL000596"/>
<dbReference type="Proteomes" id="UP000051451">
    <property type="component" value="Unassembled WGS sequence"/>
</dbReference>
<dbReference type="CDD" id="cd16913">
    <property type="entry name" value="YkuD_like"/>
    <property type="match status" value="1"/>
</dbReference>
<organism evidence="9 10">
    <name type="scientific">Liquorilactobacillus ghanensis DSM 18630</name>
    <dbReference type="NCBI Taxonomy" id="1423750"/>
    <lineage>
        <taxon>Bacteria</taxon>
        <taxon>Bacillati</taxon>
        <taxon>Bacillota</taxon>
        <taxon>Bacilli</taxon>
        <taxon>Lactobacillales</taxon>
        <taxon>Lactobacillaceae</taxon>
        <taxon>Liquorilactobacillus</taxon>
    </lineage>
</organism>
<dbReference type="InterPro" id="IPR005490">
    <property type="entry name" value="LD_TPept_cat_dom"/>
</dbReference>
<evidence type="ECO:0000313" key="10">
    <source>
        <dbReference type="Proteomes" id="UP000051451"/>
    </source>
</evidence>
<evidence type="ECO:0000256" key="6">
    <source>
        <dbReference type="PROSITE-ProRule" id="PRU01373"/>
    </source>
</evidence>
<evidence type="ECO:0000256" key="2">
    <source>
        <dbReference type="ARBA" id="ARBA00022679"/>
    </source>
</evidence>
<accession>A0A0R1VU07</accession>
<dbReference type="SUPFAM" id="SSF141523">
    <property type="entry name" value="L,D-transpeptidase catalytic domain-like"/>
    <property type="match status" value="1"/>
</dbReference>
<proteinExistence type="predicted"/>
<dbReference type="EMBL" id="AZGB01000015">
    <property type="protein sequence ID" value="KRM06451.1"/>
    <property type="molecule type" value="Genomic_DNA"/>
</dbReference>
<dbReference type="Gene3D" id="3.10.20.800">
    <property type="match status" value="1"/>
</dbReference>
<dbReference type="Pfam" id="PF03734">
    <property type="entry name" value="YkuD"/>
    <property type="match status" value="1"/>
</dbReference>
<feature type="domain" description="L,D-TPase catalytic" evidence="8">
    <location>
        <begin position="337"/>
        <end position="462"/>
    </location>
</feature>
<dbReference type="RefSeq" id="WP_157060656.1">
    <property type="nucleotide sequence ID" value="NZ_AZGB01000015.1"/>
</dbReference>
<dbReference type="GO" id="GO:0005576">
    <property type="term" value="C:extracellular region"/>
    <property type="evidence" value="ECO:0007669"/>
    <property type="project" value="TreeGrafter"/>
</dbReference>
<comment type="caution">
    <text evidence="9">The sequence shown here is derived from an EMBL/GenBank/DDBJ whole genome shotgun (WGS) entry which is preliminary data.</text>
</comment>
<comment type="pathway">
    <text evidence="1 6">Cell wall biogenesis; peptidoglycan biosynthesis.</text>
</comment>
<dbReference type="GO" id="GO:0018104">
    <property type="term" value="P:peptidoglycan-protein cross-linking"/>
    <property type="evidence" value="ECO:0007669"/>
    <property type="project" value="TreeGrafter"/>
</dbReference>
<keyword evidence="4 6" id="KW-0573">Peptidoglycan synthesis</keyword>
<dbReference type="PROSITE" id="PS52029">
    <property type="entry name" value="LD_TPASE"/>
    <property type="match status" value="1"/>
</dbReference>
<reference evidence="9 10" key="1">
    <citation type="journal article" date="2015" name="Genome Announc.">
        <title>Expanding the biotechnology potential of lactobacilli through comparative genomics of 213 strains and associated genera.</title>
        <authorList>
            <person name="Sun Z."/>
            <person name="Harris H.M."/>
            <person name="McCann A."/>
            <person name="Guo C."/>
            <person name="Argimon S."/>
            <person name="Zhang W."/>
            <person name="Yang X."/>
            <person name="Jeffery I.B."/>
            <person name="Cooney J.C."/>
            <person name="Kagawa T.F."/>
            <person name="Liu W."/>
            <person name="Song Y."/>
            <person name="Salvetti E."/>
            <person name="Wrobel A."/>
            <person name="Rasinkangas P."/>
            <person name="Parkhill J."/>
            <person name="Rea M.C."/>
            <person name="O'Sullivan O."/>
            <person name="Ritari J."/>
            <person name="Douillard F.P."/>
            <person name="Paul Ross R."/>
            <person name="Yang R."/>
            <person name="Briner A.E."/>
            <person name="Felis G.E."/>
            <person name="de Vos W.M."/>
            <person name="Barrangou R."/>
            <person name="Klaenhammer T.R."/>
            <person name="Caufield P.W."/>
            <person name="Cui Y."/>
            <person name="Zhang H."/>
            <person name="O'Toole P.W."/>
        </authorList>
    </citation>
    <scope>NUCLEOTIDE SEQUENCE [LARGE SCALE GENOMIC DNA]</scope>
    <source>
        <strain evidence="9 10">DSM 18630</strain>
    </source>
</reference>
<evidence type="ECO:0000256" key="1">
    <source>
        <dbReference type="ARBA" id="ARBA00004752"/>
    </source>
</evidence>
<keyword evidence="10" id="KW-1185">Reference proteome</keyword>
<dbReference type="AlphaFoldDB" id="A0A0R1VU07"/>
<keyword evidence="3 6" id="KW-0133">Cell shape</keyword>
<keyword evidence="7" id="KW-0812">Transmembrane</keyword>
<dbReference type="PANTHER" id="PTHR30582:SF33">
    <property type="entry name" value="EXPORTED PROTEIN"/>
    <property type="match status" value="1"/>
</dbReference>
<evidence type="ECO:0000256" key="3">
    <source>
        <dbReference type="ARBA" id="ARBA00022960"/>
    </source>
</evidence>
<dbReference type="InterPro" id="IPR038054">
    <property type="entry name" value="LD_TPept-like_central_sf"/>
</dbReference>
<feature type="transmembrane region" description="Helical" evidence="7">
    <location>
        <begin position="7"/>
        <end position="27"/>
    </location>
</feature>
<sequence>MSFIKRKFIISAAVVVIVAFFGGYSYFRLTHFNRQVSINGLNVGGLTAAQALNKLKNYHVSQTVYLKGEVLEHHQRSSSGFSSQDLAKIKQLEKKQRTFLPSAKDRQFLLEPTANGDQQTKSVQAELKTHLSQLNQKRQAPVDAQAIFSYGKVSITAPKNGNQYDVAQLLKQYEKQQYLPKVKLAVKYLQPLKASSSQVQKEKQKLLELKPRMVTYQVQQTKYNLSTKDLLKKAVYQNGKYYFVETNLNDKINQINQKQATLGKQINFKTNDGKTVQVPSGGTYGWSLNTNQATDHIEKAWLTNNNSLNAKADIYGKGYLTYGLGYDNLTNDGIGNTYAEVSIAAQQVWLYKDGQQVATSNIVTGKHSTGEDTPKGVWYIMYKQSPSVLKGSEAGNANYSVKVNYWAQFTSSGCGFHDASWRTNWDKTAYLNNGSGGCANTPSDKMANIYNNLSQGEPVIVY</sequence>
<dbReference type="PANTHER" id="PTHR30582">
    <property type="entry name" value="L,D-TRANSPEPTIDASE"/>
    <property type="match status" value="1"/>
</dbReference>
<feature type="active site" description="Proton donor/acceptor" evidence="6">
    <location>
        <position position="417"/>
    </location>
</feature>
<keyword evidence="2" id="KW-0808">Transferase</keyword>
<feature type="active site" description="Nucleophile" evidence="6">
    <location>
        <position position="438"/>
    </location>
</feature>
<evidence type="ECO:0000256" key="4">
    <source>
        <dbReference type="ARBA" id="ARBA00022984"/>
    </source>
</evidence>
<dbReference type="SUPFAM" id="SSF143985">
    <property type="entry name" value="L,D-transpeptidase pre-catalytic domain-like"/>
    <property type="match status" value="1"/>
</dbReference>
<gene>
    <name evidence="9" type="ORF">FC89_GL000596</name>
</gene>
<dbReference type="UniPathway" id="UPA00219"/>
<dbReference type="Gene3D" id="2.40.440.10">
    <property type="entry name" value="L,D-transpeptidase catalytic domain-like"/>
    <property type="match status" value="1"/>
</dbReference>
<name>A0A0R1VU07_9LACO</name>
<evidence type="ECO:0000256" key="5">
    <source>
        <dbReference type="ARBA" id="ARBA00023316"/>
    </source>
</evidence>
<dbReference type="GO" id="GO:0071972">
    <property type="term" value="F:peptidoglycan L,D-transpeptidase activity"/>
    <property type="evidence" value="ECO:0007669"/>
    <property type="project" value="TreeGrafter"/>
</dbReference>
<evidence type="ECO:0000259" key="8">
    <source>
        <dbReference type="PROSITE" id="PS52029"/>
    </source>
</evidence>
<dbReference type="OrthoDB" id="3176960at2"/>
<keyword evidence="7" id="KW-0472">Membrane</keyword>
<dbReference type="GO" id="GO:0016740">
    <property type="term" value="F:transferase activity"/>
    <property type="evidence" value="ECO:0007669"/>
    <property type="project" value="UniProtKB-KW"/>
</dbReference>
<evidence type="ECO:0000313" key="9">
    <source>
        <dbReference type="EMBL" id="KRM06451.1"/>
    </source>
</evidence>
<evidence type="ECO:0000256" key="7">
    <source>
        <dbReference type="SAM" id="Phobius"/>
    </source>
</evidence>
<dbReference type="InterPro" id="IPR050979">
    <property type="entry name" value="LD-transpeptidase"/>
</dbReference>
<keyword evidence="7" id="KW-1133">Transmembrane helix</keyword>
<dbReference type="GO" id="GO:0008360">
    <property type="term" value="P:regulation of cell shape"/>
    <property type="evidence" value="ECO:0007669"/>
    <property type="project" value="UniProtKB-UniRule"/>
</dbReference>